<feature type="region of interest" description="Disordered" evidence="1">
    <location>
        <begin position="180"/>
        <end position="218"/>
    </location>
</feature>
<reference evidence="4" key="1">
    <citation type="journal article" date="2019" name="Int. J. Syst. Evol. Microbiol.">
        <title>The Global Catalogue of Microorganisms (GCM) 10K type strain sequencing project: providing services to taxonomists for standard genome sequencing and annotation.</title>
        <authorList>
            <consortium name="The Broad Institute Genomics Platform"/>
            <consortium name="The Broad Institute Genome Sequencing Center for Infectious Disease"/>
            <person name="Wu L."/>
            <person name="Ma J."/>
        </authorList>
    </citation>
    <scope>NUCLEOTIDE SEQUENCE [LARGE SCALE GENOMIC DNA]</scope>
    <source>
        <strain evidence="4">JCM 31290</strain>
    </source>
</reference>
<comment type="caution">
    <text evidence="3">The sequence shown here is derived from an EMBL/GenBank/DDBJ whole genome shotgun (WGS) entry which is preliminary data.</text>
</comment>
<protein>
    <submittedName>
        <fullName evidence="3">Uncharacterized protein</fullName>
    </submittedName>
</protein>
<feature type="compositionally biased region" description="Basic and acidic residues" evidence="1">
    <location>
        <begin position="188"/>
        <end position="197"/>
    </location>
</feature>
<feature type="transmembrane region" description="Helical" evidence="2">
    <location>
        <begin position="57"/>
        <end position="76"/>
    </location>
</feature>
<feature type="compositionally biased region" description="Basic and acidic residues" evidence="1">
    <location>
        <begin position="207"/>
        <end position="218"/>
    </location>
</feature>
<keyword evidence="2" id="KW-1133">Transmembrane helix</keyword>
<gene>
    <name evidence="3" type="ORF">GCM10023086_20920</name>
</gene>
<accession>A0ABP8FI57</accession>
<evidence type="ECO:0000256" key="1">
    <source>
        <dbReference type="SAM" id="MobiDB-lite"/>
    </source>
</evidence>
<sequence length="218" mass="23103">MTTKTTFEDRLLAELRHEIEMREAAAPDWAAAPARAAAPRRAPFAGVLTGVLTGRRLALAAGACAVAGLVLVLVPGSPAESPAYAVERHGDGSVTLTLTKIAIGEKSQRQLAERLRAEGIHVTIDDLPFGHYCAQPRGKMLSGSVARGFIGEPPEEGSVPVGGPTDPAFHRQWQVTLHRGDSLGIENTSRKDGKPGHNSEAFYAVKGEIKPCEPESQG</sequence>
<keyword evidence="2" id="KW-0472">Membrane</keyword>
<organism evidence="3 4">
    <name type="scientific">Streptomyces venetus</name>
    <dbReference type="NCBI Taxonomy" id="1701086"/>
    <lineage>
        <taxon>Bacteria</taxon>
        <taxon>Bacillati</taxon>
        <taxon>Actinomycetota</taxon>
        <taxon>Actinomycetes</taxon>
        <taxon>Kitasatosporales</taxon>
        <taxon>Streptomycetaceae</taxon>
        <taxon>Streptomyces</taxon>
    </lineage>
</organism>
<evidence type="ECO:0000313" key="4">
    <source>
        <dbReference type="Proteomes" id="UP001501115"/>
    </source>
</evidence>
<evidence type="ECO:0000256" key="2">
    <source>
        <dbReference type="SAM" id="Phobius"/>
    </source>
</evidence>
<dbReference type="EMBL" id="BAABET010000003">
    <property type="protein sequence ID" value="GAA4303996.1"/>
    <property type="molecule type" value="Genomic_DNA"/>
</dbReference>
<dbReference type="RefSeq" id="WP_345661119.1">
    <property type="nucleotide sequence ID" value="NZ_BAABET010000003.1"/>
</dbReference>
<dbReference type="Proteomes" id="UP001501115">
    <property type="component" value="Unassembled WGS sequence"/>
</dbReference>
<keyword evidence="2" id="KW-0812">Transmembrane</keyword>
<name>A0ABP8FI57_9ACTN</name>
<evidence type="ECO:0000313" key="3">
    <source>
        <dbReference type="EMBL" id="GAA4303996.1"/>
    </source>
</evidence>
<keyword evidence="4" id="KW-1185">Reference proteome</keyword>
<proteinExistence type="predicted"/>